<evidence type="ECO:0000313" key="1">
    <source>
        <dbReference type="EMBL" id="CAE0123603.1"/>
    </source>
</evidence>
<name>A0A7S3F2K1_9EUKA</name>
<proteinExistence type="predicted"/>
<dbReference type="EMBL" id="HBHX01043888">
    <property type="protein sequence ID" value="CAE0123603.1"/>
    <property type="molecule type" value="Transcribed_RNA"/>
</dbReference>
<protein>
    <submittedName>
        <fullName evidence="1">Uncharacterized protein</fullName>
    </submittedName>
</protein>
<sequence>MTVPEPPARIDGITYYIWTDVFFGDMSQGRMNQFVPQLILGSALDGSDGPPQYKPHWGEHATWAFGAHYFFETLNASTDSVDAHAAYGPLFAAMPGETLFTSFEAEAAAAGPVWTLKMGALNDSSRVSVLRVPQPYMGLGATWAEPSTSWAEKNYSNMCINSCWELYGANDVAHLPSSGSQYKLAITRQAAASFPWVTQWDEDEGANKSCARSAIHESHNATTQIVTWDISVPPPPAAESVPSLRGMA</sequence>
<dbReference type="AlphaFoldDB" id="A0A7S3F2K1"/>
<organism evidence="1">
    <name type="scientific">Haptolina ericina</name>
    <dbReference type="NCBI Taxonomy" id="156174"/>
    <lineage>
        <taxon>Eukaryota</taxon>
        <taxon>Haptista</taxon>
        <taxon>Haptophyta</taxon>
        <taxon>Prymnesiophyceae</taxon>
        <taxon>Prymnesiales</taxon>
        <taxon>Prymnesiaceae</taxon>
        <taxon>Haptolina</taxon>
    </lineage>
</organism>
<reference evidence="1" key="1">
    <citation type="submission" date="2021-01" db="EMBL/GenBank/DDBJ databases">
        <authorList>
            <person name="Corre E."/>
            <person name="Pelletier E."/>
            <person name="Niang G."/>
            <person name="Scheremetjew M."/>
            <person name="Finn R."/>
            <person name="Kale V."/>
            <person name="Holt S."/>
            <person name="Cochrane G."/>
            <person name="Meng A."/>
            <person name="Brown T."/>
            <person name="Cohen L."/>
        </authorList>
    </citation>
    <scope>NUCLEOTIDE SEQUENCE</scope>
    <source>
        <strain evidence="1">CCMP281</strain>
    </source>
</reference>
<accession>A0A7S3F2K1</accession>
<gene>
    <name evidence="1" type="ORF">HERI1096_LOCUS24305</name>
</gene>